<evidence type="ECO:0000256" key="1">
    <source>
        <dbReference type="ARBA" id="ARBA00004141"/>
    </source>
</evidence>
<feature type="transmembrane region" description="Helical" evidence="8">
    <location>
        <begin position="181"/>
        <end position="204"/>
    </location>
</feature>
<evidence type="ECO:0000256" key="7">
    <source>
        <dbReference type="SAM" id="MobiDB-lite"/>
    </source>
</evidence>
<evidence type="ECO:0000313" key="10">
    <source>
        <dbReference type="EMBL" id="MBD7947137.1"/>
    </source>
</evidence>
<feature type="transmembrane region" description="Helical" evidence="8">
    <location>
        <begin position="146"/>
        <end position="169"/>
    </location>
</feature>
<dbReference type="SUPFAM" id="SSF161111">
    <property type="entry name" value="Cation efflux protein transmembrane domain-like"/>
    <property type="match status" value="1"/>
</dbReference>
<dbReference type="RefSeq" id="WP_191690559.1">
    <property type="nucleotide sequence ID" value="NZ_JACSQR010000006.1"/>
</dbReference>
<keyword evidence="5 8" id="KW-1133">Transmembrane helix</keyword>
<dbReference type="NCBIfam" id="TIGR01297">
    <property type="entry name" value="CDF"/>
    <property type="match status" value="1"/>
</dbReference>
<keyword evidence="2" id="KW-0813">Transport</keyword>
<evidence type="ECO:0000256" key="5">
    <source>
        <dbReference type="ARBA" id="ARBA00022989"/>
    </source>
</evidence>
<dbReference type="Proteomes" id="UP000606724">
    <property type="component" value="Unassembled WGS sequence"/>
</dbReference>
<evidence type="ECO:0000313" key="11">
    <source>
        <dbReference type="Proteomes" id="UP000606724"/>
    </source>
</evidence>
<evidence type="ECO:0000256" key="6">
    <source>
        <dbReference type="ARBA" id="ARBA00023136"/>
    </source>
</evidence>
<evidence type="ECO:0000256" key="2">
    <source>
        <dbReference type="ARBA" id="ARBA00022448"/>
    </source>
</evidence>
<dbReference type="InterPro" id="IPR027469">
    <property type="entry name" value="Cation_efflux_TMD_sf"/>
</dbReference>
<feature type="transmembrane region" description="Helical" evidence="8">
    <location>
        <begin position="76"/>
        <end position="99"/>
    </location>
</feature>
<keyword evidence="4" id="KW-0864">Zinc transport</keyword>
<evidence type="ECO:0000259" key="9">
    <source>
        <dbReference type="Pfam" id="PF01545"/>
    </source>
</evidence>
<dbReference type="PANTHER" id="PTHR13414:SF9">
    <property type="entry name" value="PROTON-COUPLED ZINC ANTIPORTER SLC30A9, MITOCHONDRIAL"/>
    <property type="match status" value="1"/>
</dbReference>
<dbReference type="InterPro" id="IPR058533">
    <property type="entry name" value="Cation_efflux_TM"/>
</dbReference>
<dbReference type="PANTHER" id="PTHR13414">
    <property type="entry name" value="HUEL-CATION TRANSPORTER"/>
    <property type="match status" value="1"/>
</dbReference>
<dbReference type="Pfam" id="PF01545">
    <property type="entry name" value="Cation_efflux"/>
    <property type="match status" value="1"/>
</dbReference>
<proteinExistence type="predicted"/>
<organism evidence="10 11">
    <name type="scientific">Psychrobacter communis</name>
    <dbReference type="NCBI Taxonomy" id="2762238"/>
    <lineage>
        <taxon>Bacteria</taxon>
        <taxon>Pseudomonadati</taxon>
        <taxon>Pseudomonadota</taxon>
        <taxon>Gammaproteobacteria</taxon>
        <taxon>Moraxellales</taxon>
        <taxon>Moraxellaceae</taxon>
        <taxon>Psychrobacter</taxon>
    </lineage>
</organism>
<keyword evidence="4" id="KW-0862">Zinc</keyword>
<keyword evidence="6 8" id="KW-0472">Membrane</keyword>
<feature type="domain" description="Cation efflux protein transmembrane" evidence="9">
    <location>
        <begin position="79"/>
        <end position="284"/>
    </location>
</feature>
<feature type="region of interest" description="Disordered" evidence="7">
    <location>
        <begin position="1"/>
        <end position="70"/>
    </location>
</feature>
<reference evidence="10 11" key="1">
    <citation type="submission" date="2020-08" db="EMBL/GenBank/DDBJ databases">
        <title>A Genomic Blueprint of the Chicken Gut Microbiome.</title>
        <authorList>
            <person name="Gilroy R."/>
            <person name="Ravi A."/>
            <person name="Getino M."/>
            <person name="Pursley I."/>
            <person name="Horton D.L."/>
            <person name="Alikhan N.-F."/>
            <person name="Baker D."/>
            <person name="Gharbi K."/>
            <person name="Hall N."/>
            <person name="Watson M."/>
            <person name="Adriaenssens E.M."/>
            <person name="Foster-Nyarko E."/>
            <person name="Jarju S."/>
            <person name="Secka A."/>
            <person name="Antonio M."/>
            <person name="Oren A."/>
            <person name="Chaudhuri R."/>
            <person name="La Ragione R.M."/>
            <person name="Hildebrand F."/>
            <person name="Pallen M.J."/>
        </authorList>
    </citation>
    <scope>NUCLEOTIDE SEQUENCE [LARGE SCALE GENOMIC DNA]</scope>
    <source>
        <strain evidence="10 11">Sa4CVA2</strain>
    </source>
</reference>
<accession>A0ABR8RHY7</accession>
<dbReference type="EMBL" id="JACSQR010000006">
    <property type="protein sequence ID" value="MBD7947137.1"/>
    <property type="molecule type" value="Genomic_DNA"/>
</dbReference>
<dbReference type="InterPro" id="IPR002524">
    <property type="entry name" value="Cation_efflux"/>
</dbReference>
<keyword evidence="3 8" id="KW-0812">Transmembrane</keyword>
<name>A0ABR8RHY7_9GAMM</name>
<dbReference type="InterPro" id="IPR040177">
    <property type="entry name" value="SLC30A9"/>
</dbReference>
<evidence type="ECO:0000256" key="4">
    <source>
        <dbReference type="ARBA" id="ARBA00022906"/>
    </source>
</evidence>
<comment type="caution">
    <text evidence="10">The sequence shown here is derived from an EMBL/GenBank/DDBJ whole genome shotgun (WGS) entry which is preliminary data.</text>
</comment>
<sequence>MSSKNTESSNIPSKDQPAPQAVRTRGAGSARSIANLNKDTSNSKDDINPNLNFTNVTSPENVQEDKKQEDEKSSSLVTVLIAVGANVIIAIAKTVAAFMTGSASMIAESAHSWADAGNGTLLIVAEKKAVKPADNSHPLGYGKESYVWSMIAAFGVFMAGSIVSIYTGITEWNAPETETNYTIGFIILAVAFVLEGFSLVQAYLQSKKHGQAINVSALGYVVNTSNPTLRGVFFEDLAAVIGLVVAAAAMGMHAYTGEPFWDALGSIIVGILLGMVAIFLINRNRDFLVGYKVSEKTHCYILTELLNHPDIDSVSYLHLEWVGPKKIFMVAAVDIAGNQQEQQIAQKFEDIENQFRANPLFQEAILTLSVPDAEVLRLPDEQCA</sequence>
<dbReference type="Gene3D" id="1.20.1510.10">
    <property type="entry name" value="Cation efflux protein transmembrane domain"/>
    <property type="match status" value="1"/>
</dbReference>
<feature type="transmembrane region" description="Helical" evidence="8">
    <location>
        <begin position="263"/>
        <end position="282"/>
    </location>
</feature>
<comment type="subcellular location">
    <subcellularLocation>
        <location evidence="1">Membrane</location>
        <topology evidence="1">Multi-pass membrane protein</topology>
    </subcellularLocation>
</comment>
<gene>
    <name evidence="10" type="ORF">H9653_03730</name>
</gene>
<feature type="compositionally biased region" description="Polar residues" evidence="7">
    <location>
        <begin position="49"/>
        <end position="61"/>
    </location>
</feature>
<evidence type="ECO:0000256" key="8">
    <source>
        <dbReference type="SAM" id="Phobius"/>
    </source>
</evidence>
<evidence type="ECO:0000256" key="3">
    <source>
        <dbReference type="ARBA" id="ARBA00022692"/>
    </source>
</evidence>
<feature type="compositionally biased region" description="Polar residues" evidence="7">
    <location>
        <begin position="1"/>
        <end position="13"/>
    </location>
</feature>
<protein>
    <submittedName>
        <fullName evidence="10">Cation diffusion facilitator family transporter</fullName>
    </submittedName>
</protein>
<keyword evidence="11" id="KW-1185">Reference proteome</keyword>
<keyword evidence="4" id="KW-0406">Ion transport</keyword>